<dbReference type="InterPro" id="IPR012337">
    <property type="entry name" value="RNaseH-like_sf"/>
</dbReference>
<dbReference type="SUPFAM" id="SSF53098">
    <property type="entry name" value="Ribonuclease H-like"/>
    <property type="match status" value="1"/>
</dbReference>
<evidence type="ECO:0000313" key="3">
    <source>
        <dbReference type="Proteomes" id="UP001234989"/>
    </source>
</evidence>
<keyword evidence="3" id="KW-1185">Reference proteome</keyword>
<accession>A0AAF0QMW0</accession>
<dbReference type="PROSITE" id="PS50994">
    <property type="entry name" value="INTEGRASE"/>
    <property type="match status" value="1"/>
</dbReference>
<name>A0AAF0QMW0_SOLVR</name>
<dbReference type="Pfam" id="PF08284">
    <property type="entry name" value="RVP_2"/>
    <property type="match status" value="1"/>
</dbReference>
<dbReference type="AlphaFoldDB" id="A0AAF0QMW0"/>
<protein>
    <recommendedName>
        <fullName evidence="1">Integrase catalytic domain-containing protein</fullName>
    </recommendedName>
</protein>
<dbReference type="Proteomes" id="UP001234989">
    <property type="component" value="Chromosome 4"/>
</dbReference>
<dbReference type="GO" id="GO:0003676">
    <property type="term" value="F:nucleic acid binding"/>
    <property type="evidence" value="ECO:0007669"/>
    <property type="project" value="InterPro"/>
</dbReference>
<reference evidence="2" key="1">
    <citation type="submission" date="2023-08" db="EMBL/GenBank/DDBJ databases">
        <title>A de novo genome assembly of Solanum verrucosum Schlechtendal, a Mexican diploid species geographically isolated from the other diploid A-genome species in potato relatives.</title>
        <authorList>
            <person name="Hosaka K."/>
        </authorList>
    </citation>
    <scope>NUCLEOTIDE SEQUENCE</scope>
    <source>
        <tissue evidence="2">Young leaves</tissue>
    </source>
</reference>
<organism evidence="2 3">
    <name type="scientific">Solanum verrucosum</name>
    <dbReference type="NCBI Taxonomy" id="315347"/>
    <lineage>
        <taxon>Eukaryota</taxon>
        <taxon>Viridiplantae</taxon>
        <taxon>Streptophyta</taxon>
        <taxon>Embryophyta</taxon>
        <taxon>Tracheophyta</taxon>
        <taxon>Spermatophyta</taxon>
        <taxon>Magnoliopsida</taxon>
        <taxon>eudicotyledons</taxon>
        <taxon>Gunneridae</taxon>
        <taxon>Pentapetalae</taxon>
        <taxon>asterids</taxon>
        <taxon>lamiids</taxon>
        <taxon>Solanales</taxon>
        <taxon>Solanaceae</taxon>
        <taxon>Solanoideae</taxon>
        <taxon>Solaneae</taxon>
        <taxon>Solanum</taxon>
    </lineage>
</organism>
<dbReference type="InterPro" id="IPR056924">
    <property type="entry name" value="SH3_Tf2-1"/>
</dbReference>
<evidence type="ECO:0000259" key="1">
    <source>
        <dbReference type="PROSITE" id="PS50994"/>
    </source>
</evidence>
<dbReference type="InterPro" id="IPR036397">
    <property type="entry name" value="RNaseH_sf"/>
</dbReference>
<dbReference type="Gene3D" id="3.30.420.10">
    <property type="entry name" value="Ribonuclease H-like superfamily/Ribonuclease H"/>
    <property type="match status" value="1"/>
</dbReference>
<dbReference type="EMBL" id="CP133615">
    <property type="protein sequence ID" value="WMV24090.1"/>
    <property type="molecule type" value="Genomic_DNA"/>
</dbReference>
<dbReference type="GO" id="GO:0015074">
    <property type="term" value="P:DNA integration"/>
    <property type="evidence" value="ECO:0007669"/>
    <property type="project" value="InterPro"/>
</dbReference>
<dbReference type="Pfam" id="PF24626">
    <property type="entry name" value="SH3_Tf2-1"/>
    <property type="match status" value="1"/>
</dbReference>
<gene>
    <name evidence="2" type="ORF">MTR67_017475</name>
</gene>
<sequence length="506" mass="57937">MVVDLHCLLVLDVEGRTRDQPYPSSDPCESQKQNKSYALQTHHEQVGSPDVVTVMLKVFHLDVYALLDTGATLSFSTPYMAMRFYLSLYKLLNHLSVSTPIELDMLDFNVIIVMDWLHSCYASIDGRTRVIKFQFSNEPILEWKGGNFMPKGLFVSFLKARKMISEGCTYHLVRVRDTNCEIPTLESVPVVTEFLEVFPNDLPDVPFEIEIHSFWKYFSKELRTRVNLSTAFHPQTDGKVECTIQNMEEMLRACVIDFKDNWDDQLPLIEFAYNNCYHSSIGMDPFEALYGRRCKSLIGWFEVGEVALIGFELVHEAMEKVRLIRERLRPSHSRQESYADVRRRDFEFNVDDWILRCIGKVAYELDLPDDLSSMHPAFHISLLKKYVGDATSIVSLESLGIKDNLSYEEVSLRFQTGNIAPSVLPLLVAPMLSLLQNELSLKIKLNASVCCEFVQKCDEIRIDGSHRECSSALDDGIATKREALVESEQLNVKSEEFDGDEAYVVK</sequence>
<dbReference type="PANTHER" id="PTHR45835">
    <property type="entry name" value="YALI0A06105P"/>
    <property type="match status" value="1"/>
</dbReference>
<evidence type="ECO:0000313" key="2">
    <source>
        <dbReference type="EMBL" id="WMV24090.1"/>
    </source>
</evidence>
<proteinExistence type="predicted"/>
<feature type="domain" description="Integrase catalytic" evidence="1">
    <location>
        <begin position="204"/>
        <end position="293"/>
    </location>
</feature>
<dbReference type="PANTHER" id="PTHR45835:SF91">
    <property type="entry name" value="RETROTRANSPOSON, TY3-GYPSY SUBCLASS-LIKE PROTEIN"/>
    <property type="match status" value="1"/>
</dbReference>
<dbReference type="InterPro" id="IPR001584">
    <property type="entry name" value="Integrase_cat-core"/>
</dbReference>